<sequence length="138" mass="14887">MSQLAIFSHTQFIETEAAASRMKIPVAMALLSWKSPGMTICAPNITTSAQMQQAGYPVITTDTRGNGDTTAKWSAYSARAVSLIFMRKTGLANAAVLISKNRGSYGPRFTETWVDAGRLECRILVAIVPATHCSTSDQ</sequence>
<evidence type="ECO:0000313" key="2">
    <source>
        <dbReference type="Proteomes" id="UP000287687"/>
    </source>
</evidence>
<dbReference type="RefSeq" id="WP_128441584.1">
    <property type="nucleotide sequence ID" value="NZ_SBIP01000001.1"/>
</dbReference>
<evidence type="ECO:0000313" key="1">
    <source>
        <dbReference type="EMBL" id="RWX81599.1"/>
    </source>
</evidence>
<keyword evidence="2" id="KW-1185">Reference proteome</keyword>
<organism evidence="1 2">
    <name type="scientific">Neorhizobium lilium</name>
    <dbReference type="NCBI Taxonomy" id="2503024"/>
    <lineage>
        <taxon>Bacteria</taxon>
        <taxon>Pseudomonadati</taxon>
        <taxon>Pseudomonadota</taxon>
        <taxon>Alphaproteobacteria</taxon>
        <taxon>Hyphomicrobiales</taxon>
        <taxon>Rhizobiaceae</taxon>
        <taxon>Rhizobium/Agrobacterium group</taxon>
        <taxon>Neorhizobium</taxon>
    </lineage>
</organism>
<reference evidence="1 2" key="1">
    <citation type="submission" date="2019-01" db="EMBL/GenBank/DDBJ databases">
        <title>The draft genome of Rhizobium sp. 24NR.</title>
        <authorList>
            <person name="Liu L."/>
            <person name="Liang L."/>
            <person name="Shi S."/>
            <person name="Xu L."/>
            <person name="Wang X."/>
            <person name="Li L."/>
            <person name="Zhang X."/>
        </authorList>
    </citation>
    <scope>NUCLEOTIDE SEQUENCE [LARGE SCALE GENOMIC DNA]</scope>
    <source>
        <strain evidence="1 2">24NR</strain>
    </source>
</reference>
<proteinExistence type="predicted"/>
<dbReference type="AlphaFoldDB" id="A0A444LML1"/>
<dbReference type="OrthoDB" id="9779853at2"/>
<accession>A0A444LML1</accession>
<protein>
    <submittedName>
        <fullName evidence="1">Uncharacterized protein</fullName>
    </submittedName>
</protein>
<name>A0A444LML1_9HYPH</name>
<dbReference type="EMBL" id="SBIP01000001">
    <property type="protein sequence ID" value="RWX81599.1"/>
    <property type="molecule type" value="Genomic_DNA"/>
</dbReference>
<comment type="caution">
    <text evidence="1">The sequence shown here is derived from an EMBL/GenBank/DDBJ whole genome shotgun (WGS) entry which is preliminary data.</text>
</comment>
<gene>
    <name evidence="1" type="ORF">EPK99_04810</name>
</gene>
<dbReference type="Proteomes" id="UP000287687">
    <property type="component" value="Unassembled WGS sequence"/>
</dbReference>